<dbReference type="OMA" id="EPCIYDR"/>
<dbReference type="STRING" id="675120.N1PQP4"/>
<evidence type="ECO:0000313" key="5">
    <source>
        <dbReference type="Proteomes" id="UP000016933"/>
    </source>
</evidence>
<dbReference type="Proteomes" id="UP000016933">
    <property type="component" value="Unassembled WGS sequence"/>
</dbReference>
<evidence type="ECO:0000256" key="1">
    <source>
        <dbReference type="ARBA" id="ARBA00023242"/>
    </source>
</evidence>
<name>N1PQP4_DOTSN</name>
<dbReference type="PANTHER" id="PTHR47657">
    <property type="entry name" value="STEROL REGULATORY ELEMENT-BINDING PROTEIN ECM22"/>
    <property type="match status" value="1"/>
</dbReference>
<dbReference type="HOGENOM" id="CLU_024934_6_0_1"/>
<evidence type="ECO:0000313" key="4">
    <source>
        <dbReference type="EMBL" id="EME45707.1"/>
    </source>
</evidence>
<gene>
    <name evidence="4" type="ORF">DOTSEDRAFT_43976</name>
</gene>
<dbReference type="PROSITE" id="PS50048">
    <property type="entry name" value="ZN2_CY6_FUNGAL_2"/>
    <property type="match status" value="1"/>
</dbReference>
<dbReference type="Gene3D" id="4.10.240.10">
    <property type="entry name" value="Zn(2)-C6 fungal-type DNA-binding domain"/>
    <property type="match status" value="1"/>
</dbReference>
<proteinExistence type="predicted"/>
<dbReference type="OrthoDB" id="416217at2759"/>
<dbReference type="GO" id="GO:0000981">
    <property type="term" value="F:DNA-binding transcription factor activity, RNA polymerase II-specific"/>
    <property type="evidence" value="ECO:0007669"/>
    <property type="project" value="InterPro"/>
</dbReference>
<dbReference type="eggNOG" id="ENOG502SGAZ">
    <property type="taxonomic scope" value="Eukaryota"/>
</dbReference>
<dbReference type="CDD" id="cd00067">
    <property type="entry name" value="GAL4"/>
    <property type="match status" value="1"/>
</dbReference>
<dbReference type="GO" id="GO:0008270">
    <property type="term" value="F:zinc ion binding"/>
    <property type="evidence" value="ECO:0007669"/>
    <property type="project" value="InterPro"/>
</dbReference>
<dbReference type="SMART" id="SM00066">
    <property type="entry name" value="GAL4"/>
    <property type="match status" value="1"/>
</dbReference>
<accession>N1PQP4</accession>
<dbReference type="SUPFAM" id="SSF57701">
    <property type="entry name" value="Zn2/Cys6 DNA-binding domain"/>
    <property type="match status" value="1"/>
</dbReference>
<protein>
    <recommendedName>
        <fullName evidence="3">Zn(2)-C6 fungal-type domain-containing protein</fullName>
    </recommendedName>
</protein>
<feature type="region of interest" description="Disordered" evidence="2">
    <location>
        <begin position="64"/>
        <end position="115"/>
    </location>
</feature>
<reference evidence="4 5" key="2">
    <citation type="journal article" date="2012" name="PLoS Pathog.">
        <title>Diverse lifestyles and strategies of plant pathogenesis encoded in the genomes of eighteen Dothideomycetes fungi.</title>
        <authorList>
            <person name="Ohm R.A."/>
            <person name="Feau N."/>
            <person name="Henrissat B."/>
            <person name="Schoch C.L."/>
            <person name="Horwitz B.A."/>
            <person name="Barry K.W."/>
            <person name="Condon B.J."/>
            <person name="Copeland A.C."/>
            <person name="Dhillon B."/>
            <person name="Glaser F."/>
            <person name="Hesse C.N."/>
            <person name="Kosti I."/>
            <person name="LaButti K."/>
            <person name="Lindquist E.A."/>
            <person name="Lucas S."/>
            <person name="Salamov A.A."/>
            <person name="Bradshaw R.E."/>
            <person name="Ciuffetti L."/>
            <person name="Hamelin R.C."/>
            <person name="Kema G.H.J."/>
            <person name="Lawrence C."/>
            <person name="Scott J.A."/>
            <person name="Spatafora J.W."/>
            <person name="Turgeon B.G."/>
            <person name="de Wit P.J.G.M."/>
            <person name="Zhong S."/>
            <person name="Goodwin S.B."/>
            <person name="Grigoriev I.V."/>
        </authorList>
    </citation>
    <scope>NUCLEOTIDE SEQUENCE [LARGE SCALE GENOMIC DNA]</scope>
    <source>
        <strain evidence="5">NZE10 / CBS 128990</strain>
    </source>
</reference>
<evidence type="ECO:0000256" key="2">
    <source>
        <dbReference type="SAM" id="MobiDB-lite"/>
    </source>
</evidence>
<sequence>MSSGNGPNGVRKPTVRAPKVGHKKSRKGCQTCKIRRVKCDEIAPECGNCQRLGLDCIYVAPEPTRARPKSQSAEAPSRLIKASPGELSDDSPPGSNGDASTQPVPATPTQDLVAEESEQRRYIELRLLHYWMCQVSRPFGMTSPPEWKELWYGEVPQVALDHKNVLYAMFTMTATHMLGRGAKDPTIYTARENYWILALREQTNAVSDLDNCNTDAVAFSALLITLNALAMLQERSLEPYSPPMDWLEVGRGAFTVLPSPENVADGTGLKILMETTAPIWQAAYSLEADIKKEFGGVLNRDIPSADVWDEETTESYETTLSYIAAFRRVILSGEAADINLRWICMFPFMVPRKFIDFVGEMRPRALVILAYFFAVIAHTDALQYLGNTADNATAKREIYAIRRILPEEWLSYMAWPLQEVAGG</sequence>
<evidence type="ECO:0000259" key="3">
    <source>
        <dbReference type="PROSITE" id="PS50048"/>
    </source>
</evidence>
<keyword evidence="1" id="KW-0539">Nucleus</keyword>
<feature type="domain" description="Zn(2)-C6 fungal-type" evidence="3">
    <location>
        <begin position="28"/>
        <end position="58"/>
    </location>
</feature>
<reference evidence="5" key="1">
    <citation type="journal article" date="2012" name="PLoS Genet.">
        <title>The genomes of the fungal plant pathogens Cladosporium fulvum and Dothistroma septosporum reveal adaptation to different hosts and lifestyles but also signatures of common ancestry.</title>
        <authorList>
            <person name="de Wit P.J.G.M."/>
            <person name="van der Burgt A."/>
            <person name="Oekmen B."/>
            <person name="Stergiopoulos I."/>
            <person name="Abd-Elsalam K.A."/>
            <person name="Aerts A.L."/>
            <person name="Bahkali A.H."/>
            <person name="Beenen H.G."/>
            <person name="Chettri P."/>
            <person name="Cox M.P."/>
            <person name="Datema E."/>
            <person name="de Vries R.P."/>
            <person name="Dhillon B."/>
            <person name="Ganley A.R."/>
            <person name="Griffiths S.A."/>
            <person name="Guo Y."/>
            <person name="Hamelin R.C."/>
            <person name="Henrissat B."/>
            <person name="Kabir M.S."/>
            <person name="Jashni M.K."/>
            <person name="Kema G."/>
            <person name="Klaubauf S."/>
            <person name="Lapidus A."/>
            <person name="Levasseur A."/>
            <person name="Lindquist E."/>
            <person name="Mehrabi R."/>
            <person name="Ohm R.A."/>
            <person name="Owen T.J."/>
            <person name="Salamov A."/>
            <person name="Schwelm A."/>
            <person name="Schijlen E."/>
            <person name="Sun H."/>
            <person name="van den Burg H.A."/>
            <person name="van Ham R.C.H.J."/>
            <person name="Zhang S."/>
            <person name="Goodwin S.B."/>
            <person name="Grigoriev I.V."/>
            <person name="Collemare J."/>
            <person name="Bradshaw R.E."/>
        </authorList>
    </citation>
    <scope>NUCLEOTIDE SEQUENCE [LARGE SCALE GENOMIC DNA]</scope>
    <source>
        <strain evidence="5">NZE10 / CBS 128990</strain>
    </source>
</reference>
<feature type="compositionally biased region" description="Polar residues" evidence="2">
    <location>
        <begin position="93"/>
        <end position="110"/>
    </location>
</feature>
<dbReference type="Pfam" id="PF00172">
    <property type="entry name" value="Zn_clus"/>
    <property type="match status" value="1"/>
</dbReference>
<dbReference type="InterPro" id="IPR052400">
    <property type="entry name" value="Zn2-C6_fungal_TF"/>
</dbReference>
<dbReference type="PANTHER" id="PTHR47657:SF14">
    <property type="entry name" value="ZN(2)-C6 FUNGAL-TYPE DOMAIN-CONTAINING PROTEIN"/>
    <property type="match status" value="1"/>
</dbReference>
<dbReference type="InterPro" id="IPR036864">
    <property type="entry name" value="Zn2-C6_fun-type_DNA-bd_sf"/>
</dbReference>
<dbReference type="PROSITE" id="PS00463">
    <property type="entry name" value="ZN2_CY6_FUNGAL_1"/>
    <property type="match status" value="1"/>
</dbReference>
<feature type="region of interest" description="Disordered" evidence="2">
    <location>
        <begin position="1"/>
        <end position="29"/>
    </location>
</feature>
<dbReference type="AlphaFoldDB" id="N1PQP4"/>
<dbReference type="InterPro" id="IPR001138">
    <property type="entry name" value="Zn2Cys6_DnaBD"/>
</dbReference>
<organism evidence="4 5">
    <name type="scientific">Dothistroma septosporum (strain NZE10 / CBS 128990)</name>
    <name type="common">Red band needle blight fungus</name>
    <name type="synonym">Mycosphaerella pini</name>
    <dbReference type="NCBI Taxonomy" id="675120"/>
    <lineage>
        <taxon>Eukaryota</taxon>
        <taxon>Fungi</taxon>
        <taxon>Dikarya</taxon>
        <taxon>Ascomycota</taxon>
        <taxon>Pezizomycotina</taxon>
        <taxon>Dothideomycetes</taxon>
        <taxon>Dothideomycetidae</taxon>
        <taxon>Mycosphaerellales</taxon>
        <taxon>Mycosphaerellaceae</taxon>
        <taxon>Dothistroma</taxon>
    </lineage>
</organism>
<dbReference type="EMBL" id="KB446538">
    <property type="protein sequence ID" value="EME45707.1"/>
    <property type="molecule type" value="Genomic_DNA"/>
</dbReference>
<keyword evidence="5" id="KW-1185">Reference proteome</keyword>